<dbReference type="GO" id="GO:0045597">
    <property type="term" value="P:positive regulation of cell differentiation"/>
    <property type="evidence" value="ECO:0007669"/>
    <property type="project" value="TreeGrafter"/>
</dbReference>
<dbReference type="GO" id="GO:0008083">
    <property type="term" value="F:growth factor activity"/>
    <property type="evidence" value="ECO:0007669"/>
    <property type="project" value="UniProtKB-KW"/>
</dbReference>
<dbReference type="Pfam" id="PF19035">
    <property type="entry name" value="TSP1_CCN"/>
    <property type="match status" value="1"/>
</dbReference>
<evidence type="ECO:0000256" key="3">
    <source>
        <dbReference type="ARBA" id="ARBA00004613"/>
    </source>
</evidence>
<evidence type="ECO:0000256" key="17">
    <source>
        <dbReference type="SAM" id="SignalP"/>
    </source>
</evidence>
<evidence type="ECO:0000256" key="16">
    <source>
        <dbReference type="PROSITE-ProRule" id="PRU00039"/>
    </source>
</evidence>
<comment type="subcellular location">
    <subcellularLocation>
        <location evidence="2">Cell junction</location>
        <location evidence="2">Gap junction</location>
    </subcellularLocation>
    <subcellularLocation>
        <location evidence="1">Cytoplasm</location>
    </subcellularLocation>
    <subcellularLocation>
        <location evidence="3">Secreted</location>
    </subcellularLocation>
</comment>
<evidence type="ECO:0000256" key="4">
    <source>
        <dbReference type="ARBA" id="ARBA00008125"/>
    </source>
</evidence>
<dbReference type="GO" id="GO:0002062">
    <property type="term" value="P:chondrocyte differentiation"/>
    <property type="evidence" value="ECO:0007669"/>
    <property type="project" value="TreeGrafter"/>
</dbReference>
<feature type="domain" description="VWFC" evidence="19">
    <location>
        <begin position="94"/>
        <end position="160"/>
    </location>
</feature>
<evidence type="ECO:0000256" key="6">
    <source>
        <dbReference type="ARBA" id="ARBA00022525"/>
    </source>
</evidence>
<keyword evidence="12" id="KW-0325">Glycoprotein</keyword>
<feature type="chain" id="PRO_5023103337" description="CCN family member 3" evidence="17">
    <location>
        <begin position="23"/>
        <end position="344"/>
    </location>
</feature>
<dbReference type="InterPro" id="IPR036383">
    <property type="entry name" value="TSP1_rpt_sf"/>
</dbReference>
<keyword evidence="6" id="KW-0964">Secreted</keyword>
<protein>
    <recommendedName>
        <fullName evidence="13">CCN family member 3</fullName>
    </recommendedName>
    <alternativeName>
        <fullName evidence="14">Cellular communication network factor 3</fullName>
    </alternativeName>
    <alternativeName>
        <fullName evidence="15">Protein NOV homolog</fullName>
    </alternativeName>
</protein>
<evidence type="ECO:0000256" key="7">
    <source>
        <dbReference type="ARBA" id="ARBA00022729"/>
    </source>
</evidence>
<evidence type="ECO:0000259" key="19">
    <source>
        <dbReference type="PROSITE" id="PS50184"/>
    </source>
</evidence>
<evidence type="ECO:0000256" key="5">
    <source>
        <dbReference type="ARBA" id="ARBA00022490"/>
    </source>
</evidence>
<dbReference type="PROSITE" id="PS01208">
    <property type="entry name" value="VWFC_1"/>
    <property type="match status" value="1"/>
</dbReference>
<dbReference type="PROSITE" id="PS01225">
    <property type="entry name" value="CTCK_2"/>
    <property type="match status" value="1"/>
</dbReference>
<evidence type="ECO:0000259" key="20">
    <source>
        <dbReference type="PROSITE" id="PS51323"/>
    </source>
</evidence>
<feature type="domain" description="IGFBP N-terminal" evidence="20">
    <location>
        <begin position="20"/>
        <end position="91"/>
    </location>
</feature>
<dbReference type="InterPro" id="IPR006207">
    <property type="entry name" value="Cys_knot_C"/>
</dbReference>
<keyword evidence="8" id="KW-0303">Gap junction</keyword>
<keyword evidence="22" id="KW-1185">Reference proteome</keyword>
<gene>
    <name evidence="21" type="ORF">E1301_Tti013298</name>
</gene>
<evidence type="ECO:0000256" key="14">
    <source>
        <dbReference type="ARBA" id="ARBA00042352"/>
    </source>
</evidence>
<dbReference type="SMART" id="SM00214">
    <property type="entry name" value="VWC"/>
    <property type="match status" value="1"/>
</dbReference>
<dbReference type="Pfam" id="PF00007">
    <property type="entry name" value="Cys_knot"/>
    <property type="match status" value="1"/>
</dbReference>
<evidence type="ECO:0000256" key="1">
    <source>
        <dbReference type="ARBA" id="ARBA00004496"/>
    </source>
</evidence>
<keyword evidence="10" id="KW-0339">Growth factor</keyword>
<dbReference type="GO" id="GO:0005737">
    <property type="term" value="C:cytoplasm"/>
    <property type="evidence" value="ECO:0007669"/>
    <property type="project" value="UniProtKB-SubCell"/>
</dbReference>
<dbReference type="GO" id="GO:0008201">
    <property type="term" value="F:heparin binding"/>
    <property type="evidence" value="ECO:0007669"/>
    <property type="project" value="TreeGrafter"/>
</dbReference>
<dbReference type="InterPro" id="IPR043973">
    <property type="entry name" value="TSP1_CCN"/>
</dbReference>
<evidence type="ECO:0000259" key="18">
    <source>
        <dbReference type="PROSITE" id="PS01225"/>
    </source>
</evidence>
<dbReference type="SUPFAM" id="SSF82895">
    <property type="entry name" value="TSP-1 type 1 repeat"/>
    <property type="match status" value="1"/>
</dbReference>
<dbReference type="PROSITE" id="PS50184">
    <property type="entry name" value="VWFC_2"/>
    <property type="match status" value="1"/>
</dbReference>
<evidence type="ECO:0000256" key="13">
    <source>
        <dbReference type="ARBA" id="ARBA00039944"/>
    </source>
</evidence>
<evidence type="ECO:0000313" key="21">
    <source>
        <dbReference type="EMBL" id="KAA0702939.1"/>
    </source>
</evidence>
<dbReference type="OrthoDB" id="365605at2759"/>
<evidence type="ECO:0000256" key="12">
    <source>
        <dbReference type="ARBA" id="ARBA00023180"/>
    </source>
</evidence>
<keyword evidence="7 17" id="KW-0732">Signal</keyword>
<dbReference type="Pfam" id="PF00093">
    <property type="entry name" value="VWC"/>
    <property type="match status" value="1"/>
</dbReference>
<dbReference type="GO" id="GO:0005615">
    <property type="term" value="C:extracellular space"/>
    <property type="evidence" value="ECO:0007669"/>
    <property type="project" value="TreeGrafter"/>
</dbReference>
<sequence length="344" mass="38415">MLKKALAIFIYAQVALCVLVRAQCPARCSCPDPPPCAPGARLVMDDCACCLVCARQRGEICSERNPCDTQKGLQCDYARSVRRRTGVCVAHEGDVCRLDGAVYQNGETFFPSCKYQCLCKDGQIGCVPRCNLGMMLPGPDCPFPRTIQVPGECCEKWVCNGQEQISALGGFAMAAYRQEETVGFDQWDSSVNCIEQTTEWSACSKTCGMGMSTRVTNKNPRCDMTKQSRLCMIRPCENLNELKTTTKEGRCLRTKRSTNIINFTLKNCTSVQVYRPRFCGLCSDNRCCTPHSTKTAQVEFQCPENKIIRRPMMFINTCVCHHHCPRDNTIYQPPASTGHRALQL</sequence>
<evidence type="ECO:0000256" key="8">
    <source>
        <dbReference type="ARBA" id="ARBA00022868"/>
    </source>
</evidence>
<dbReference type="Gene3D" id="2.20.100.10">
    <property type="entry name" value="Thrombospondin type-1 (TSP1) repeat"/>
    <property type="match status" value="1"/>
</dbReference>
<dbReference type="GO" id="GO:0005178">
    <property type="term" value="F:integrin binding"/>
    <property type="evidence" value="ECO:0007669"/>
    <property type="project" value="TreeGrafter"/>
</dbReference>
<comment type="caution">
    <text evidence="21">The sequence shown here is derived from an EMBL/GenBank/DDBJ whole genome shotgun (WGS) entry which is preliminary data.</text>
</comment>
<evidence type="ECO:0000256" key="15">
    <source>
        <dbReference type="ARBA" id="ARBA00077787"/>
    </source>
</evidence>
<dbReference type="FunFam" id="2.20.100.10:FF:000046">
    <property type="entry name" value="Cellular communication network factor 4"/>
    <property type="match status" value="1"/>
</dbReference>
<dbReference type="EMBL" id="SOYY01000024">
    <property type="protein sequence ID" value="KAA0702939.1"/>
    <property type="molecule type" value="Genomic_DNA"/>
</dbReference>
<dbReference type="SMART" id="SM00121">
    <property type="entry name" value="IB"/>
    <property type="match status" value="1"/>
</dbReference>
<comment type="similarity">
    <text evidence="4">Belongs to the CCN family.</text>
</comment>
<keyword evidence="5" id="KW-0963">Cytoplasm</keyword>
<dbReference type="PROSITE" id="PS50092">
    <property type="entry name" value="TSP1"/>
    <property type="match status" value="1"/>
</dbReference>
<dbReference type="GO" id="GO:0005921">
    <property type="term" value="C:gap junction"/>
    <property type="evidence" value="ECO:0007669"/>
    <property type="project" value="UniProtKB-SubCell"/>
</dbReference>
<comment type="caution">
    <text evidence="16">Lacks conserved residue(s) required for the propagation of feature annotation.</text>
</comment>
<dbReference type="SUPFAM" id="SSF57603">
    <property type="entry name" value="FnI-like domain"/>
    <property type="match status" value="1"/>
</dbReference>
<reference evidence="21 22" key="1">
    <citation type="journal article" date="2019" name="Mol. Ecol. Resour.">
        <title>Chromosome-level genome assembly of Triplophysa tibetana, a fish adapted to the harsh high-altitude environment of the Tibetan Plateau.</title>
        <authorList>
            <person name="Yang X."/>
            <person name="Liu H."/>
            <person name="Ma Z."/>
            <person name="Zou Y."/>
            <person name="Zou M."/>
            <person name="Mao Y."/>
            <person name="Li X."/>
            <person name="Wang H."/>
            <person name="Chen T."/>
            <person name="Wang W."/>
            <person name="Yang R."/>
        </authorList>
    </citation>
    <scope>NUCLEOTIDE SEQUENCE [LARGE SCALE GENOMIC DNA]</scope>
    <source>
        <strain evidence="21">TTIB1903HZAU</strain>
        <tissue evidence="21">Muscle</tissue>
    </source>
</reference>
<evidence type="ECO:0000256" key="11">
    <source>
        <dbReference type="ARBA" id="ARBA00023157"/>
    </source>
</evidence>
<dbReference type="InterPro" id="IPR009030">
    <property type="entry name" value="Growth_fac_rcpt_cys_sf"/>
</dbReference>
<dbReference type="PROSITE" id="PS51323">
    <property type="entry name" value="IGFBP_N_2"/>
    <property type="match status" value="1"/>
</dbReference>
<dbReference type="InterPro" id="IPR012395">
    <property type="entry name" value="IGFBP_CNN"/>
</dbReference>
<evidence type="ECO:0000256" key="9">
    <source>
        <dbReference type="ARBA" id="ARBA00022949"/>
    </source>
</evidence>
<dbReference type="Proteomes" id="UP000324632">
    <property type="component" value="Chromosome 24"/>
</dbReference>
<feature type="domain" description="CTCK" evidence="18">
    <location>
        <begin position="251"/>
        <end position="325"/>
    </location>
</feature>
<dbReference type="GO" id="GO:0031012">
    <property type="term" value="C:extracellular matrix"/>
    <property type="evidence" value="ECO:0007669"/>
    <property type="project" value="TreeGrafter"/>
</dbReference>
<dbReference type="SMART" id="SM00209">
    <property type="entry name" value="TSP1"/>
    <property type="match status" value="1"/>
</dbReference>
<evidence type="ECO:0000256" key="2">
    <source>
        <dbReference type="ARBA" id="ARBA00004610"/>
    </source>
</evidence>
<dbReference type="AlphaFoldDB" id="A0A5A9N1U5"/>
<proteinExistence type="inferred from homology"/>
<feature type="signal peptide" evidence="17">
    <location>
        <begin position="1"/>
        <end position="22"/>
    </location>
</feature>
<dbReference type="InterPro" id="IPR000867">
    <property type="entry name" value="IGFBP-like"/>
</dbReference>
<dbReference type="PANTHER" id="PTHR11348">
    <property type="entry name" value="CONNECTIVE TISSUE GROWTH FACTOR-RELATED"/>
    <property type="match status" value="1"/>
</dbReference>
<name>A0A5A9N1U5_9TELE</name>
<dbReference type="PROSITE" id="PS01185">
    <property type="entry name" value="CTCK_1"/>
    <property type="match status" value="1"/>
</dbReference>
<dbReference type="SUPFAM" id="SSF57184">
    <property type="entry name" value="Growth factor receptor domain"/>
    <property type="match status" value="1"/>
</dbReference>
<dbReference type="InterPro" id="IPR006208">
    <property type="entry name" value="Glyco_hormone_CN"/>
</dbReference>
<organism evidence="21 22">
    <name type="scientific">Triplophysa tibetana</name>
    <dbReference type="NCBI Taxonomy" id="1572043"/>
    <lineage>
        <taxon>Eukaryota</taxon>
        <taxon>Metazoa</taxon>
        <taxon>Chordata</taxon>
        <taxon>Craniata</taxon>
        <taxon>Vertebrata</taxon>
        <taxon>Euteleostomi</taxon>
        <taxon>Actinopterygii</taxon>
        <taxon>Neopterygii</taxon>
        <taxon>Teleostei</taxon>
        <taxon>Ostariophysi</taxon>
        <taxon>Cypriniformes</taxon>
        <taxon>Nemacheilidae</taxon>
        <taxon>Triplophysa</taxon>
    </lineage>
</organism>
<dbReference type="GO" id="GO:0051239">
    <property type="term" value="P:regulation of multicellular organismal process"/>
    <property type="evidence" value="ECO:0007669"/>
    <property type="project" value="UniProtKB-ARBA"/>
</dbReference>
<keyword evidence="11" id="KW-1015">Disulfide bond</keyword>
<dbReference type="InterPro" id="IPR050941">
    <property type="entry name" value="CCN"/>
</dbReference>
<keyword evidence="9" id="KW-0965">Cell junction</keyword>
<evidence type="ECO:0000313" key="22">
    <source>
        <dbReference type="Proteomes" id="UP000324632"/>
    </source>
</evidence>
<evidence type="ECO:0000256" key="10">
    <source>
        <dbReference type="ARBA" id="ARBA00023030"/>
    </source>
</evidence>
<dbReference type="InterPro" id="IPR000884">
    <property type="entry name" value="TSP1_rpt"/>
</dbReference>
<dbReference type="GO" id="GO:0007155">
    <property type="term" value="P:cell adhesion"/>
    <property type="evidence" value="ECO:0007669"/>
    <property type="project" value="TreeGrafter"/>
</dbReference>
<accession>A0A5A9N1U5</accession>
<dbReference type="InterPro" id="IPR001007">
    <property type="entry name" value="VWF_dom"/>
</dbReference>
<dbReference type="PIRSF" id="PIRSF036495">
    <property type="entry name" value="IGFBP_rP_CNN"/>
    <property type="match status" value="1"/>
</dbReference>
<dbReference type="SMART" id="SM00041">
    <property type="entry name" value="CT"/>
    <property type="match status" value="1"/>
</dbReference>
<dbReference type="PANTHER" id="PTHR11348:SF8">
    <property type="entry name" value="CCN FAMILY MEMBER 3"/>
    <property type="match status" value="1"/>
</dbReference>
<dbReference type="Pfam" id="PF00219">
    <property type="entry name" value="IGFBP"/>
    <property type="match status" value="1"/>
</dbReference>